<organism evidence="8">
    <name type="scientific">Oncorhynchus mykiss</name>
    <name type="common">Rainbow trout</name>
    <name type="synonym">Salmo gairdneri</name>
    <dbReference type="NCBI Taxonomy" id="8022"/>
    <lineage>
        <taxon>Eukaryota</taxon>
        <taxon>Metazoa</taxon>
        <taxon>Chordata</taxon>
        <taxon>Craniata</taxon>
        <taxon>Vertebrata</taxon>
        <taxon>Euteleostomi</taxon>
        <taxon>Actinopterygii</taxon>
        <taxon>Neopterygii</taxon>
        <taxon>Teleostei</taxon>
        <taxon>Protacanthopterygii</taxon>
        <taxon>Salmoniformes</taxon>
        <taxon>Salmonidae</taxon>
        <taxon>Salmoninae</taxon>
        <taxon>Oncorhynchus</taxon>
    </lineage>
</organism>
<feature type="compositionally biased region" description="Polar residues" evidence="4">
    <location>
        <begin position="309"/>
        <end position="319"/>
    </location>
</feature>
<keyword evidence="5" id="KW-1133">Transmembrane helix</keyword>
<dbReference type="SUPFAM" id="SSF48726">
    <property type="entry name" value="Immunoglobulin"/>
    <property type="match status" value="2"/>
</dbReference>
<dbReference type="GO" id="GO:0004888">
    <property type="term" value="F:transmembrane signaling receptor activity"/>
    <property type="evidence" value="ECO:0007669"/>
    <property type="project" value="TreeGrafter"/>
</dbReference>
<feature type="signal peptide" evidence="6">
    <location>
        <begin position="1"/>
        <end position="24"/>
    </location>
</feature>
<evidence type="ECO:0000313" key="8">
    <source>
        <dbReference type="EMBL" id="CAQ77255.1"/>
    </source>
</evidence>
<dbReference type="PANTHER" id="PTHR11860:SF118">
    <property type="entry name" value="CMRF35-LIKE MOLECULE 3-RELATED"/>
    <property type="match status" value="1"/>
</dbReference>
<evidence type="ECO:0000256" key="2">
    <source>
        <dbReference type="ARBA" id="ARBA00022692"/>
    </source>
</evidence>
<dbReference type="OrthoDB" id="8920197at2759"/>
<proteinExistence type="evidence at transcript level"/>
<dbReference type="InterPro" id="IPR013783">
    <property type="entry name" value="Ig-like_fold"/>
</dbReference>
<keyword evidence="6" id="KW-0732">Signal</keyword>
<dbReference type="GO" id="GO:0005886">
    <property type="term" value="C:plasma membrane"/>
    <property type="evidence" value="ECO:0007669"/>
    <property type="project" value="TreeGrafter"/>
</dbReference>
<dbReference type="CDD" id="cd05716">
    <property type="entry name" value="IgV_pIgR_like"/>
    <property type="match status" value="2"/>
</dbReference>
<gene>
    <name evidence="8" type="primary">nilt3</name>
</gene>
<dbReference type="PROSITE" id="PS50835">
    <property type="entry name" value="IG_LIKE"/>
    <property type="match status" value="1"/>
</dbReference>
<dbReference type="RefSeq" id="NP_001153965.1">
    <property type="nucleotide sequence ID" value="NM_001160493.1"/>
</dbReference>
<feature type="chain" id="PRO_5002892291" evidence="6">
    <location>
        <begin position="25"/>
        <end position="432"/>
    </location>
</feature>
<reference evidence="8" key="1">
    <citation type="submission" date="2008-07" db="EMBL/GenBank/DDBJ databases">
        <authorList>
            <person name="Oestergaard A.E."/>
        </authorList>
    </citation>
    <scope>NUCLEOTIDE SEQUENCE</scope>
    <source>
        <tissue evidence="8">Head kidney</tissue>
    </source>
</reference>
<evidence type="ECO:0000259" key="7">
    <source>
        <dbReference type="PROSITE" id="PS50835"/>
    </source>
</evidence>
<dbReference type="CTD" id="100301664"/>
<dbReference type="Gene3D" id="2.60.40.10">
    <property type="entry name" value="Immunoglobulins"/>
    <property type="match status" value="2"/>
</dbReference>
<comment type="subcellular location">
    <subcellularLocation>
        <location evidence="1">Membrane</location>
    </subcellularLocation>
</comment>
<dbReference type="AlphaFoldDB" id="B9W3Y1"/>
<name>B9W3Y1_ONCMY</name>
<feature type="region of interest" description="Disordered" evidence="4">
    <location>
        <begin position="309"/>
        <end position="329"/>
    </location>
</feature>
<evidence type="ECO:0000256" key="3">
    <source>
        <dbReference type="ARBA" id="ARBA00023136"/>
    </source>
</evidence>
<dbReference type="InterPro" id="IPR007110">
    <property type="entry name" value="Ig-like_dom"/>
</dbReference>
<feature type="transmembrane region" description="Helical" evidence="5">
    <location>
        <begin position="275"/>
        <end position="298"/>
    </location>
</feature>
<accession>B9W3Y1</accession>
<dbReference type="InterPro" id="IPR013106">
    <property type="entry name" value="Ig_V-set"/>
</dbReference>
<feature type="region of interest" description="Disordered" evidence="4">
    <location>
        <begin position="409"/>
        <end position="432"/>
    </location>
</feature>
<sequence>MVILLVLTRKVVLLLAAMWSVCSAELITVERYKGGKAEIRCPYREEWRSHQKYICKGSKMECITFLGDNDIETEDEERSSKWRYSLYDDKGVRVFIVTITNLMSDDAGTYWCGVKRFGLDPEVYGDWCCENPAEVTGSEEVTGYEERSVSIHCMYNEKNEDNEKYFCKANTLSKCLVDVKVTTTKSQNGRFSLFDNRTAGAFTVTITRLTQEDAGRYLCGVQNNHTTNTLSAVQLVIKISPTLSSPPIATSVSPSSVSSPSSILTSTHNSSDTSVVIIVSGTLVMLLLVLVVSLFIVYRWKFNKETADSSAPRVNTDTGINREGDGHGDGDYEEIEDCPLQSSSVGETTTIYATANLPTRTSDSLNYASVNFHKVPSCPNEATVAIAKEGTSPGYFATVNIGQSPAYSTVNHPHSTSEAPPIYYTVSKPRDA</sequence>
<evidence type="ECO:0000256" key="1">
    <source>
        <dbReference type="ARBA" id="ARBA00004370"/>
    </source>
</evidence>
<keyword evidence="8" id="KW-0675">Receptor</keyword>
<keyword evidence="3 5" id="KW-0472">Membrane</keyword>
<feature type="domain" description="Ig-like" evidence="7">
    <location>
        <begin position="132"/>
        <end position="231"/>
    </location>
</feature>
<evidence type="ECO:0000256" key="5">
    <source>
        <dbReference type="SAM" id="Phobius"/>
    </source>
</evidence>
<dbReference type="GeneID" id="100301664"/>
<protein>
    <submittedName>
        <fullName evidence="8">NILT3 leukocyte receptor</fullName>
    </submittedName>
</protein>
<evidence type="ECO:0000256" key="6">
    <source>
        <dbReference type="SAM" id="SignalP"/>
    </source>
</evidence>
<reference evidence="8" key="2">
    <citation type="journal article" date="2009" name="Dev. Comp. Immunol.">
        <title>Rainbow trout (Oncorhynchus mykiss) possess multiple novel immunoglobulin-like transcripts containing either an ITAM or ITIMs.</title>
        <authorList>
            <person name="Ostergaard A.E."/>
            <person name="Martin S.A."/>
            <person name="Wang T."/>
            <person name="Stet R.J."/>
            <person name="Secombes C.J."/>
        </authorList>
    </citation>
    <scope>NUCLEOTIDE SEQUENCE</scope>
    <source>
        <tissue evidence="8">Head kidney</tissue>
    </source>
</reference>
<dbReference type="InterPro" id="IPR003599">
    <property type="entry name" value="Ig_sub"/>
</dbReference>
<keyword evidence="2 5" id="KW-0812">Transmembrane</keyword>
<dbReference type="InterPro" id="IPR036179">
    <property type="entry name" value="Ig-like_dom_sf"/>
</dbReference>
<feature type="compositionally biased region" description="Polar residues" evidence="4">
    <location>
        <begin position="409"/>
        <end position="418"/>
    </location>
</feature>
<dbReference type="InterPro" id="IPR050671">
    <property type="entry name" value="CD300_family_receptors"/>
</dbReference>
<evidence type="ECO:0000256" key="4">
    <source>
        <dbReference type="SAM" id="MobiDB-lite"/>
    </source>
</evidence>
<dbReference type="KEGG" id="omy:100301664"/>
<dbReference type="EMBL" id="FM180057">
    <property type="protein sequence ID" value="CAQ77255.1"/>
    <property type="molecule type" value="mRNA"/>
</dbReference>
<feature type="compositionally biased region" description="Basic and acidic residues" evidence="4">
    <location>
        <begin position="320"/>
        <end position="329"/>
    </location>
</feature>
<dbReference type="PANTHER" id="PTHR11860">
    <property type="entry name" value="POLYMERIC-IMMUNOGLOBULIN RECEPTOR"/>
    <property type="match status" value="1"/>
</dbReference>
<dbReference type="Pfam" id="PF07686">
    <property type="entry name" value="V-set"/>
    <property type="match status" value="2"/>
</dbReference>
<dbReference type="SMART" id="SM00409">
    <property type="entry name" value="IG"/>
    <property type="match status" value="2"/>
</dbReference>